<reference evidence="1" key="2">
    <citation type="journal article" date="2015" name="Data Brief">
        <title>Shoot transcriptome of the giant reed, Arundo donax.</title>
        <authorList>
            <person name="Barrero R.A."/>
            <person name="Guerrero F.D."/>
            <person name="Moolhuijzen P."/>
            <person name="Goolsby J.A."/>
            <person name="Tidwell J."/>
            <person name="Bellgard S.E."/>
            <person name="Bellgard M.I."/>
        </authorList>
    </citation>
    <scope>NUCLEOTIDE SEQUENCE</scope>
    <source>
        <tissue evidence="1">Shoot tissue taken approximately 20 cm above the soil surface</tissue>
    </source>
</reference>
<name>A0A0A9ERV0_ARUDO</name>
<accession>A0A0A9ERV0</accession>
<sequence>MFAAGSIPSLPSQQCNSCSEVHVASMLHLSLKC</sequence>
<evidence type="ECO:0000313" key="1">
    <source>
        <dbReference type="EMBL" id="JAD98752.1"/>
    </source>
</evidence>
<dbReference type="EMBL" id="GBRH01199143">
    <property type="protein sequence ID" value="JAD98752.1"/>
    <property type="molecule type" value="Transcribed_RNA"/>
</dbReference>
<reference evidence="1" key="1">
    <citation type="submission" date="2014-09" db="EMBL/GenBank/DDBJ databases">
        <authorList>
            <person name="Magalhaes I.L.F."/>
            <person name="Oliveira U."/>
            <person name="Santos F.R."/>
            <person name="Vidigal T.H.D.A."/>
            <person name="Brescovit A.D."/>
            <person name="Santos A.J."/>
        </authorList>
    </citation>
    <scope>NUCLEOTIDE SEQUENCE</scope>
    <source>
        <tissue evidence="1">Shoot tissue taken approximately 20 cm above the soil surface</tissue>
    </source>
</reference>
<proteinExistence type="predicted"/>
<organism evidence="1">
    <name type="scientific">Arundo donax</name>
    <name type="common">Giant reed</name>
    <name type="synonym">Donax arundinaceus</name>
    <dbReference type="NCBI Taxonomy" id="35708"/>
    <lineage>
        <taxon>Eukaryota</taxon>
        <taxon>Viridiplantae</taxon>
        <taxon>Streptophyta</taxon>
        <taxon>Embryophyta</taxon>
        <taxon>Tracheophyta</taxon>
        <taxon>Spermatophyta</taxon>
        <taxon>Magnoliopsida</taxon>
        <taxon>Liliopsida</taxon>
        <taxon>Poales</taxon>
        <taxon>Poaceae</taxon>
        <taxon>PACMAD clade</taxon>
        <taxon>Arundinoideae</taxon>
        <taxon>Arundineae</taxon>
        <taxon>Arundo</taxon>
    </lineage>
</organism>
<dbReference type="AlphaFoldDB" id="A0A0A9ERV0"/>
<protein>
    <submittedName>
        <fullName evidence="1">Uncharacterized protein</fullName>
    </submittedName>
</protein>